<dbReference type="GO" id="GO:0006168">
    <property type="term" value="P:adenine salvage"/>
    <property type="evidence" value="ECO:0007669"/>
    <property type="project" value="InterPro"/>
</dbReference>
<dbReference type="PANTHER" id="PTHR32315:SF3">
    <property type="entry name" value="ADENINE PHOSPHORIBOSYLTRANSFERASE"/>
    <property type="match status" value="1"/>
</dbReference>
<feature type="domain" description="Phosphoribosyltransferase" evidence="12">
    <location>
        <begin position="62"/>
        <end position="155"/>
    </location>
</feature>
<keyword evidence="14" id="KW-1185">Reference proteome</keyword>
<evidence type="ECO:0000256" key="1">
    <source>
        <dbReference type="ARBA" id="ARBA00000868"/>
    </source>
</evidence>
<evidence type="ECO:0000256" key="2">
    <source>
        <dbReference type="ARBA" id="ARBA00003968"/>
    </source>
</evidence>
<comment type="similarity">
    <text evidence="5 11">Belongs to the purine/pyrimidine phosphoribosyltransferase family.</text>
</comment>
<evidence type="ECO:0000313" key="13">
    <source>
        <dbReference type="EMBL" id="THG34145.1"/>
    </source>
</evidence>
<dbReference type="HAMAP" id="MF_00004">
    <property type="entry name" value="Aden_phosphoribosyltr"/>
    <property type="match status" value="1"/>
</dbReference>
<dbReference type="UniPathway" id="UPA00588">
    <property type="reaction ID" value="UER00646"/>
</dbReference>
<proteinExistence type="inferred from homology"/>
<dbReference type="OrthoDB" id="9803963at2"/>
<dbReference type="GO" id="GO:0006166">
    <property type="term" value="P:purine ribonucleoside salvage"/>
    <property type="evidence" value="ECO:0007669"/>
    <property type="project" value="UniProtKB-KW"/>
</dbReference>
<dbReference type="GO" id="GO:0002055">
    <property type="term" value="F:adenine binding"/>
    <property type="evidence" value="ECO:0007669"/>
    <property type="project" value="TreeGrafter"/>
</dbReference>
<dbReference type="PANTHER" id="PTHR32315">
    <property type="entry name" value="ADENINE PHOSPHORIBOSYLTRANSFERASE"/>
    <property type="match status" value="1"/>
</dbReference>
<reference evidence="13 14" key="1">
    <citation type="submission" date="2019-04" db="EMBL/GenBank/DDBJ databases">
        <authorList>
            <person name="Jiang L."/>
        </authorList>
    </citation>
    <scope>NUCLEOTIDE SEQUENCE [LARGE SCALE GENOMIC DNA]</scope>
    <source>
        <strain evidence="13 14">YIM 131861</strain>
    </source>
</reference>
<comment type="subunit">
    <text evidence="11">Homodimer.</text>
</comment>
<name>A0A4S4FW67_9MICO</name>
<evidence type="ECO:0000256" key="10">
    <source>
        <dbReference type="ARBA" id="ARBA00022726"/>
    </source>
</evidence>
<dbReference type="GO" id="GO:0003999">
    <property type="term" value="F:adenine phosphoribosyltransferase activity"/>
    <property type="evidence" value="ECO:0007669"/>
    <property type="project" value="UniProtKB-UniRule"/>
</dbReference>
<evidence type="ECO:0000256" key="9">
    <source>
        <dbReference type="ARBA" id="ARBA00022679"/>
    </source>
</evidence>
<dbReference type="SUPFAM" id="SSF53271">
    <property type="entry name" value="PRTase-like"/>
    <property type="match status" value="1"/>
</dbReference>
<evidence type="ECO:0000256" key="8">
    <source>
        <dbReference type="ARBA" id="ARBA00022676"/>
    </source>
</evidence>
<dbReference type="InterPro" id="IPR000836">
    <property type="entry name" value="PRTase_dom"/>
</dbReference>
<keyword evidence="10 11" id="KW-0660">Purine salvage</keyword>
<keyword evidence="7 11" id="KW-0963">Cytoplasm</keyword>
<dbReference type="Pfam" id="PF00156">
    <property type="entry name" value="Pribosyltran"/>
    <property type="match status" value="1"/>
</dbReference>
<evidence type="ECO:0000256" key="5">
    <source>
        <dbReference type="ARBA" id="ARBA00008391"/>
    </source>
</evidence>
<dbReference type="AlphaFoldDB" id="A0A4S4FW67"/>
<dbReference type="FunFam" id="3.40.50.2020:FF:000021">
    <property type="entry name" value="Adenine phosphoribosyltransferase"/>
    <property type="match status" value="1"/>
</dbReference>
<dbReference type="EMBL" id="SSSN01000006">
    <property type="protein sequence ID" value="THG34145.1"/>
    <property type="molecule type" value="Genomic_DNA"/>
</dbReference>
<comment type="pathway">
    <text evidence="4 11">Purine metabolism; AMP biosynthesis via salvage pathway; AMP from adenine: step 1/1.</text>
</comment>
<gene>
    <name evidence="11" type="primary">apt</name>
    <name evidence="13" type="ORF">E6C70_10025</name>
</gene>
<evidence type="ECO:0000256" key="6">
    <source>
        <dbReference type="ARBA" id="ARBA00011893"/>
    </source>
</evidence>
<dbReference type="NCBIfam" id="NF002636">
    <property type="entry name" value="PRK02304.1-5"/>
    <property type="match status" value="1"/>
</dbReference>
<dbReference type="Gene3D" id="3.40.50.2020">
    <property type="match status" value="1"/>
</dbReference>
<keyword evidence="8 11" id="KW-0328">Glycosyltransferase</keyword>
<dbReference type="Proteomes" id="UP000307380">
    <property type="component" value="Unassembled WGS sequence"/>
</dbReference>
<dbReference type="InterPro" id="IPR005764">
    <property type="entry name" value="Ade_phspho_trans"/>
</dbReference>
<comment type="subcellular location">
    <subcellularLocation>
        <location evidence="3 11">Cytoplasm</location>
    </subcellularLocation>
</comment>
<dbReference type="GO" id="GO:0044209">
    <property type="term" value="P:AMP salvage"/>
    <property type="evidence" value="ECO:0007669"/>
    <property type="project" value="UniProtKB-UniRule"/>
</dbReference>
<dbReference type="GO" id="GO:0016208">
    <property type="term" value="F:AMP binding"/>
    <property type="evidence" value="ECO:0007669"/>
    <property type="project" value="TreeGrafter"/>
</dbReference>
<dbReference type="InterPro" id="IPR050054">
    <property type="entry name" value="UPRTase/APRTase"/>
</dbReference>
<evidence type="ECO:0000256" key="11">
    <source>
        <dbReference type="HAMAP-Rule" id="MF_00004"/>
    </source>
</evidence>
<sequence>MLVTHPSAADRVAERIHVIPDFPETGIQFQDLTPVFSHGVAFRVLCEALVDPFEERFDILGGLEARGFIIAGGASLLTGAGVLPVRKAGKLPRRVITETYELEYGVAALEVHEDQLPPGSRVLVIDDVLATGGTALAACRLIERAGWQVAGVSVALELQGLGGREQLEGYEVYSLLQR</sequence>
<organism evidence="13 14">
    <name type="scientific">Orlajensenia flava</name>
    <dbReference type="NCBI Taxonomy" id="2565934"/>
    <lineage>
        <taxon>Bacteria</taxon>
        <taxon>Bacillati</taxon>
        <taxon>Actinomycetota</taxon>
        <taxon>Actinomycetes</taxon>
        <taxon>Micrococcales</taxon>
        <taxon>Microbacteriaceae</taxon>
        <taxon>Orlajensenia</taxon>
    </lineage>
</organism>
<evidence type="ECO:0000256" key="3">
    <source>
        <dbReference type="ARBA" id="ARBA00004496"/>
    </source>
</evidence>
<protein>
    <recommendedName>
        <fullName evidence="6 11">Adenine phosphoribosyltransferase</fullName>
        <shortName evidence="11">APRT</shortName>
        <ecNumber evidence="6 11">2.4.2.7</ecNumber>
    </recommendedName>
</protein>
<evidence type="ECO:0000313" key="14">
    <source>
        <dbReference type="Proteomes" id="UP000307380"/>
    </source>
</evidence>
<dbReference type="EC" id="2.4.2.7" evidence="6 11"/>
<dbReference type="CDD" id="cd06223">
    <property type="entry name" value="PRTases_typeI"/>
    <property type="match status" value="1"/>
</dbReference>
<comment type="catalytic activity">
    <reaction evidence="1 11">
        <text>AMP + diphosphate = 5-phospho-alpha-D-ribose 1-diphosphate + adenine</text>
        <dbReference type="Rhea" id="RHEA:16609"/>
        <dbReference type="ChEBI" id="CHEBI:16708"/>
        <dbReference type="ChEBI" id="CHEBI:33019"/>
        <dbReference type="ChEBI" id="CHEBI:58017"/>
        <dbReference type="ChEBI" id="CHEBI:456215"/>
        <dbReference type="EC" id="2.4.2.7"/>
    </reaction>
</comment>
<evidence type="ECO:0000259" key="12">
    <source>
        <dbReference type="Pfam" id="PF00156"/>
    </source>
</evidence>
<comment type="caution">
    <text evidence="13">The sequence shown here is derived from an EMBL/GenBank/DDBJ whole genome shotgun (WGS) entry which is preliminary data.</text>
</comment>
<dbReference type="InterPro" id="IPR029057">
    <property type="entry name" value="PRTase-like"/>
</dbReference>
<comment type="function">
    <text evidence="2 11">Catalyzes a salvage reaction resulting in the formation of AMP, that is energically less costly than de novo synthesis.</text>
</comment>
<evidence type="ECO:0000256" key="4">
    <source>
        <dbReference type="ARBA" id="ARBA00004659"/>
    </source>
</evidence>
<accession>A0A4S4FW67</accession>
<keyword evidence="9 11" id="KW-0808">Transferase</keyword>
<dbReference type="NCBIfam" id="NF002634">
    <property type="entry name" value="PRK02304.1-3"/>
    <property type="match status" value="1"/>
</dbReference>
<dbReference type="GO" id="GO:0005737">
    <property type="term" value="C:cytoplasm"/>
    <property type="evidence" value="ECO:0007669"/>
    <property type="project" value="UniProtKB-SubCell"/>
</dbReference>
<evidence type="ECO:0000256" key="7">
    <source>
        <dbReference type="ARBA" id="ARBA00022490"/>
    </source>
</evidence>